<proteinExistence type="predicted"/>
<organism evidence="1 2">
    <name type="scientific">Brachybacterium tyrofermentans</name>
    <dbReference type="NCBI Taxonomy" id="47848"/>
    <lineage>
        <taxon>Bacteria</taxon>
        <taxon>Bacillati</taxon>
        <taxon>Actinomycetota</taxon>
        <taxon>Actinomycetes</taxon>
        <taxon>Micrococcales</taxon>
        <taxon>Dermabacteraceae</taxon>
        <taxon>Brachybacterium</taxon>
    </lineage>
</organism>
<protein>
    <recommendedName>
        <fullName evidence="3">PIN domain-containing protein</fullName>
    </recommendedName>
</protein>
<evidence type="ECO:0000313" key="2">
    <source>
        <dbReference type="Proteomes" id="UP001595937"/>
    </source>
</evidence>
<reference evidence="2" key="1">
    <citation type="journal article" date="2019" name="Int. J. Syst. Evol. Microbiol.">
        <title>The Global Catalogue of Microorganisms (GCM) 10K type strain sequencing project: providing services to taxonomists for standard genome sequencing and annotation.</title>
        <authorList>
            <consortium name="The Broad Institute Genomics Platform"/>
            <consortium name="The Broad Institute Genome Sequencing Center for Infectious Disease"/>
            <person name="Wu L."/>
            <person name="Ma J."/>
        </authorList>
    </citation>
    <scope>NUCLEOTIDE SEQUENCE [LARGE SCALE GENOMIC DNA]</scope>
    <source>
        <strain evidence="2">CGMCC 1.16455</strain>
    </source>
</reference>
<comment type="caution">
    <text evidence="1">The sequence shown here is derived from an EMBL/GenBank/DDBJ whole genome shotgun (WGS) entry which is preliminary data.</text>
</comment>
<dbReference type="RefSeq" id="WP_193119098.1">
    <property type="nucleotide sequence ID" value="NZ_BAAAIR010000016.1"/>
</dbReference>
<evidence type="ECO:0000313" key="1">
    <source>
        <dbReference type="EMBL" id="MFC5298194.1"/>
    </source>
</evidence>
<dbReference type="Proteomes" id="UP001595937">
    <property type="component" value="Unassembled WGS sequence"/>
</dbReference>
<dbReference type="EMBL" id="JBHSLN010000025">
    <property type="protein sequence ID" value="MFC5298194.1"/>
    <property type="molecule type" value="Genomic_DNA"/>
</dbReference>
<evidence type="ECO:0008006" key="3">
    <source>
        <dbReference type="Google" id="ProtNLM"/>
    </source>
</evidence>
<gene>
    <name evidence="1" type="ORF">ACFPK8_11785</name>
</gene>
<sequence length="191" mass="21397">MRFLIPDTSLAWNFHELGRIDLIGGFVGRAALQPCTAEWGLEVEREVLRLVVDAHDELQQIFGESVKPTPTQQTATRIVRERAFRRIGDDFRSHTGEAETIAIWSDRAGFNDTVICLTEDISFVEFCWRTREAGSLASSYADGRQFTPVTTDDVLESCLASTLITQADKLAFVRSLRAAGRPYVGPAKNFR</sequence>
<keyword evidence="2" id="KW-1185">Reference proteome</keyword>
<accession>A0ABW0FGM5</accession>
<name>A0ABW0FGM5_9MICO</name>
<dbReference type="GeneID" id="303296265"/>